<sequence>MLERIREGSQGTVAKVILGAVILSFALAGVGSYLGQPAESNAAIVNGERISNQALEGAVRNERDRLKQQFGDNFDRVAANPAFMEQVRASVLDRLITEVLLDQLVIDSELTVGDDQVRQAIREIPSFQVDGQFSNDRYMAIINAQGYTAASFREFMRSDMSRRQLVTGVLDSEFVLPGELTREQSLLSQSRSIRYWTVDVEALSKDVIPTEEQVQAYYDANQFAFNQPEMVSVEFIELNAAKLSEKSSISDEDVEAYYNTNIELYRTSEERRASHILLANDEDGQATAKKIEAELAAGADFAALAEEYSADTFSSQKGGDLDWFARGVMGDEFDAAVFALEKEGAVSGEVVTPFGLHIIKLTGLRPSVAKPLSEVATEIKEDLIRNDGLEQYYQLQEEVTNLAFEIPDSLNELASQTGLVVQSSDLFSRNAAPTLLADDRVQAAIFSDEVLRDGLNSDPIEIGEGHLMVVRLKEHQPSHIKPLDEVRSDVALAVAAEVGTAEANVKADQMIATLKSGEQLIVDADAPVQVQTEADFSRNSVALNPAVRDRAFAMVKPAEGQSTYDKVVGRGFVSVIALDEVKTDTADVADSALEQRLQQQATQHAYVELVNTLRASAEIEYPKLVVEQQ</sequence>
<dbReference type="InterPro" id="IPR046357">
    <property type="entry name" value="PPIase_dom_sf"/>
</dbReference>
<dbReference type="PROSITE" id="PS50198">
    <property type="entry name" value="PPIC_PPIASE_2"/>
    <property type="match status" value="1"/>
</dbReference>
<dbReference type="Proteomes" id="UP001165393">
    <property type="component" value="Unassembled WGS sequence"/>
</dbReference>
<feature type="transmembrane region" description="Helical" evidence="12">
    <location>
        <begin position="12"/>
        <end position="34"/>
    </location>
</feature>
<evidence type="ECO:0000256" key="1">
    <source>
        <dbReference type="ARBA" id="ARBA00004382"/>
    </source>
</evidence>
<dbReference type="RefSeq" id="WP_251260624.1">
    <property type="nucleotide sequence ID" value="NZ_JAMQGP010000002.1"/>
</dbReference>
<evidence type="ECO:0000256" key="3">
    <source>
        <dbReference type="ARBA" id="ARBA00022519"/>
    </source>
</evidence>
<evidence type="ECO:0000256" key="2">
    <source>
        <dbReference type="ARBA" id="ARBA00022475"/>
    </source>
</evidence>
<dbReference type="EMBL" id="JAMQGP010000002">
    <property type="protein sequence ID" value="MCM2679271.1"/>
    <property type="molecule type" value="Genomic_DNA"/>
</dbReference>
<dbReference type="PANTHER" id="PTHR47529:SF1">
    <property type="entry name" value="PERIPLASMIC CHAPERONE PPID"/>
    <property type="match status" value="1"/>
</dbReference>
<keyword evidence="4 12" id="KW-0812">Transmembrane</keyword>
<evidence type="ECO:0000256" key="10">
    <source>
        <dbReference type="ARBA" id="ARBA00042775"/>
    </source>
</evidence>
<evidence type="ECO:0000256" key="11">
    <source>
        <dbReference type="PROSITE-ProRule" id="PRU00278"/>
    </source>
</evidence>
<comment type="similarity">
    <text evidence="8">Belongs to the PpiD chaperone family.</text>
</comment>
<keyword evidence="11" id="KW-0413">Isomerase</keyword>
<evidence type="ECO:0000256" key="5">
    <source>
        <dbReference type="ARBA" id="ARBA00022989"/>
    </source>
</evidence>
<dbReference type="Pfam" id="PF13624">
    <property type="entry name" value="SurA_N_3"/>
    <property type="match status" value="1"/>
</dbReference>
<dbReference type="AlphaFoldDB" id="A0AA42B764"/>
<dbReference type="PANTHER" id="PTHR47529">
    <property type="entry name" value="PEPTIDYL-PROLYL CIS-TRANS ISOMERASE D"/>
    <property type="match status" value="1"/>
</dbReference>
<feature type="domain" description="PpiC" evidence="13">
    <location>
        <begin position="268"/>
        <end position="363"/>
    </location>
</feature>
<evidence type="ECO:0000256" key="6">
    <source>
        <dbReference type="ARBA" id="ARBA00023136"/>
    </source>
</evidence>
<keyword evidence="2" id="KW-1003">Cell membrane</keyword>
<evidence type="ECO:0000256" key="9">
    <source>
        <dbReference type="ARBA" id="ARBA00040743"/>
    </source>
</evidence>
<dbReference type="GO" id="GO:0005886">
    <property type="term" value="C:plasma membrane"/>
    <property type="evidence" value="ECO:0007669"/>
    <property type="project" value="UniProtKB-SubCell"/>
</dbReference>
<dbReference type="Gene3D" id="3.10.50.40">
    <property type="match status" value="1"/>
</dbReference>
<organism evidence="14 15">
    <name type="scientific">Echinimonas agarilytica</name>
    <dbReference type="NCBI Taxonomy" id="1215918"/>
    <lineage>
        <taxon>Bacteria</taxon>
        <taxon>Pseudomonadati</taxon>
        <taxon>Pseudomonadota</taxon>
        <taxon>Gammaproteobacteria</taxon>
        <taxon>Alteromonadales</taxon>
        <taxon>Echinimonadaceae</taxon>
        <taxon>Echinimonas</taxon>
    </lineage>
</organism>
<keyword evidence="11" id="KW-0697">Rotamase</keyword>
<evidence type="ECO:0000256" key="8">
    <source>
        <dbReference type="ARBA" id="ARBA00038408"/>
    </source>
</evidence>
<gene>
    <name evidence="14" type="ORF">NAF29_06215</name>
</gene>
<dbReference type="SUPFAM" id="SSF109998">
    <property type="entry name" value="Triger factor/SurA peptide-binding domain-like"/>
    <property type="match status" value="1"/>
</dbReference>
<comment type="caution">
    <text evidence="14">The sequence shown here is derived from an EMBL/GenBank/DDBJ whole genome shotgun (WGS) entry which is preliminary data.</text>
</comment>
<keyword evidence="15" id="KW-1185">Reference proteome</keyword>
<keyword evidence="7" id="KW-0143">Chaperone</keyword>
<protein>
    <recommendedName>
        <fullName evidence="9">Periplasmic chaperone PpiD</fullName>
    </recommendedName>
    <alternativeName>
        <fullName evidence="10">Periplasmic folding chaperone</fullName>
    </alternativeName>
</protein>
<evidence type="ECO:0000313" key="15">
    <source>
        <dbReference type="Proteomes" id="UP001165393"/>
    </source>
</evidence>
<keyword evidence="6 12" id="KW-0472">Membrane</keyword>
<dbReference type="InterPro" id="IPR027304">
    <property type="entry name" value="Trigger_fact/SurA_dom_sf"/>
</dbReference>
<dbReference type="SUPFAM" id="SSF54534">
    <property type="entry name" value="FKBP-like"/>
    <property type="match status" value="1"/>
</dbReference>
<accession>A0AA42B764</accession>
<dbReference type="GO" id="GO:0003755">
    <property type="term" value="F:peptidyl-prolyl cis-trans isomerase activity"/>
    <property type="evidence" value="ECO:0007669"/>
    <property type="project" value="UniProtKB-KW"/>
</dbReference>
<evidence type="ECO:0000313" key="14">
    <source>
        <dbReference type="EMBL" id="MCM2679271.1"/>
    </source>
</evidence>
<evidence type="ECO:0000256" key="7">
    <source>
        <dbReference type="ARBA" id="ARBA00023186"/>
    </source>
</evidence>
<dbReference type="Gene3D" id="1.10.4030.10">
    <property type="entry name" value="Porin chaperone SurA, peptide-binding domain"/>
    <property type="match status" value="1"/>
</dbReference>
<evidence type="ECO:0000259" key="13">
    <source>
        <dbReference type="PROSITE" id="PS50198"/>
    </source>
</evidence>
<keyword evidence="3" id="KW-0997">Cell inner membrane</keyword>
<comment type="subcellular location">
    <subcellularLocation>
        <location evidence="1">Cell inner membrane</location>
        <topology evidence="1">Single-pass type II membrane protein</topology>
        <orientation evidence="1">Periplasmic side</orientation>
    </subcellularLocation>
</comment>
<keyword evidence="5 12" id="KW-1133">Transmembrane helix</keyword>
<proteinExistence type="inferred from homology"/>
<dbReference type="Pfam" id="PF13616">
    <property type="entry name" value="Rotamase_3"/>
    <property type="match status" value="1"/>
</dbReference>
<name>A0AA42B764_9GAMM</name>
<evidence type="ECO:0000256" key="4">
    <source>
        <dbReference type="ARBA" id="ARBA00022692"/>
    </source>
</evidence>
<dbReference type="InterPro" id="IPR052029">
    <property type="entry name" value="PpiD_chaperone"/>
</dbReference>
<reference evidence="14 15" key="1">
    <citation type="journal article" date="2013" name="Antonie Van Leeuwenhoek">
        <title>Echinimonas agarilytica gen. nov., sp. nov., a new gammaproteobacterium isolated from the sea urchin Strongylocentrotus intermedius.</title>
        <authorList>
            <person name="Nedashkovskaya O.I."/>
            <person name="Stenkova A.M."/>
            <person name="Zhukova N.V."/>
            <person name="Van Trappen S."/>
            <person name="Lee J.S."/>
            <person name="Kim S.B."/>
        </authorList>
    </citation>
    <scope>NUCLEOTIDE SEQUENCE [LARGE SCALE GENOMIC DNA]</scope>
    <source>
        <strain evidence="14 15">KMM 6351</strain>
    </source>
</reference>
<evidence type="ECO:0000256" key="12">
    <source>
        <dbReference type="SAM" id="Phobius"/>
    </source>
</evidence>
<dbReference type="InterPro" id="IPR000297">
    <property type="entry name" value="PPIase_PpiC"/>
</dbReference>